<dbReference type="Gene3D" id="1.10.10.10">
    <property type="entry name" value="Winged helix-like DNA-binding domain superfamily/Winged helix DNA-binding domain"/>
    <property type="match status" value="1"/>
</dbReference>
<dbReference type="InterPro" id="IPR036388">
    <property type="entry name" value="WH-like_DNA-bd_sf"/>
</dbReference>
<feature type="domain" description="UCP01524 winged helix-turn-helix" evidence="3">
    <location>
        <begin position="361"/>
        <end position="436"/>
    </location>
</feature>
<feature type="domain" description="DUF4910" evidence="4">
    <location>
        <begin position="22"/>
        <end position="358"/>
    </location>
</feature>
<sequence>MATPGANLASRLSGGGVGEEIYDLAARIFPICRSITGDGVRATLRELGGRAPIAVREVPSGTQVFDWTIPPEWVIREAWIKDPSGRKVVDFADCNLHVLNYSAPVRARLPLAQLREHVFTLPDQPDLIPYRTSYYAERWGFCMSHRQLEALPEGEYEVCVDSEFRPGSLTYGEVVKQGATADEVLLSAHICHPSLANDNCSGLALLATLANRLQAVETRYTYRLIFAPGSIGAIAWLALNRDRAARIRHGLVLSCVGDAGAPNYKRSRQGEAVIDRAMAHVLRHQAPGSRVLDFSPYGYDERQYCSPGFDLPVGLFQRSLFGTFPEYHTSADNLSFIAPEHLASSYDLIVAALDILEGDRLLKRTRPECEPQLGKYGLYGSVGGAPASPDRHMALLWTLNLADGRHTLLDMAERSGLPFASICAAADAALGAGLLVDAP</sequence>
<feature type="binding site" evidence="1">
    <location>
        <position position="198"/>
    </location>
    <ligand>
        <name>Zn(2+)</name>
        <dbReference type="ChEBI" id="CHEBI:29105"/>
    </ligand>
</feature>
<evidence type="ECO:0000313" key="6">
    <source>
        <dbReference type="Proteomes" id="UP000239772"/>
    </source>
</evidence>
<dbReference type="InterPro" id="IPR032589">
    <property type="entry name" value="DUF4910"/>
</dbReference>
<keyword evidence="6" id="KW-1185">Reference proteome</keyword>
<dbReference type="OrthoDB" id="9765654at2"/>
<dbReference type="Pfam" id="PF16221">
    <property type="entry name" value="HTH_47"/>
    <property type="match status" value="1"/>
</dbReference>
<evidence type="ECO:0000259" key="2">
    <source>
        <dbReference type="Pfam" id="PF09940"/>
    </source>
</evidence>
<name>A0A2T1HQR2_9HYPH</name>
<evidence type="ECO:0000313" key="5">
    <source>
        <dbReference type="EMBL" id="PSC03993.1"/>
    </source>
</evidence>
<accession>A0A2T1HQR2</accession>
<dbReference type="RefSeq" id="WP_106338073.1">
    <property type="nucleotide sequence ID" value="NZ_PVZS01000018.1"/>
</dbReference>
<dbReference type="Gene3D" id="3.40.630.10">
    <property type="entry name" value="Zn peptidases"/>
    <property type="match status" value="1"/>
</dbReference>
<evidence type="ECO:0000259" key="3">
    <source>
        <dbReference type="Pfam" id="PF16221"/>
    </source>
</evidence>
<keyword evidence="1" id="KW-0862">Zinc</keyword>
<dbReference type="Gene3D" id="3.50.30.90">
    <property type="match status" value="1"/>
</dbReference>
<evidence type="ECO:0000256" key="1">
    <source>
        <dbReference type="PIRSR" id="PIRSR015244-50"/>
    </source>
</evidence>
<comment type="caution">
    <text evidence="5">The sequence shown here is derived from an EMBL/GenBank/DDBJ whole genome shotgun (WGS) entry which is preliminary data.</text>
</comment>
<dbReference type="PIRSF" id="PIRSF015244">
    <property type="entry name" value="UCP015244"/>
    <property type="match status" value="1"/>
</dbReference>
<dbReference type="EMBL" id="PVZS01000018">
    <property type="protein sequence ID" value="PSC03993.1"/>
    <property type="molecule type" value="Genomic_DNA"/>
</dbReference>
<evidence type="ECO:0000259" key="4">
    <source>
        <dbReference type="Pfam" id="PF16254"/>
    </source>
</evidence>
<gene>
    <name evidence="5" type="ORF">SLNSH_16300</name>
</gene>
<reference evidence="6" key="1">
    <citation type="submission" date="2018-03" db="EMBL/GenBank/DDBJ databases">
        <authorList>
            <person name="Sun L."/>
            <person name="Liu H."/>
            <person name="Chen W."/>
            <person name="Huang K."/>
            <person name="Liu W."/>
            <person name="Gao X."/>
        </authorList>
    </citation>
    <scope>NUCLEOTIDE SEQUENCE [LARGE SCALE GENOMIC DNA]</scope>
    <source>
        <strain evidence="6">SH9</strain>
    </source>
</reference>
<dbReference type="Proteomes" id="UP000239772">
    <property type="component" value="Unassembled WGS sequence"/>
</dbReference>
<dbReference type="InterPro" id="IPR032622">
    <property type="entry name" value="UCP01524_HTH"/>
</dbReference>
<dbReference type="AlphaFoldDB" id="A0A2T1HQR2"/>
<dbReference type="InterPro" id="IPR012353">
    <property type="entry name" value="UCP015244"/>
</dbReference>
<comment type="cofactor">
    <cofactor evidence="1">
        <name>Zn(2+)</name>
        <dbReference type="ChEBI" id="CHEBI:29105"/>
    </cofactor>
    <text evidence="1">Binds 1 zinc ion per subunit.</text>
</comment>
<keyword evidence="1" id="KW-0479">Metal-binding</keyword>
<feature type="domain" description="DUF2172" evidence="2">
    <location>
        <begin position="72"/>
        <end position="163"/>
    </location>
</feature>
<dbReference type="Pfam" id="PF09940">
    <property type="entry name" value="DUF2172"/>
    <property type="match status" value="1"/>
</dbReference>
<dbReference type="SUPFAM" id="SSF53187">
    <property type="entry name" value="Zn-dependent exopeptidases"/>
    <property type="match status" value="1"/>
</dbReference>
<dbReference type="Pfam" id="PF16254">
    <property type="entry name" value="DUF4910"/>
    <property type="match status" value="1"/>
</dbReference>
<organism evidence="5 6">
    <name type="scientific">Alsobacter soli</name>
    <dbReference type="NCBI Taxonomy" id="2109933"/>
    <lineage>
        <taxon>Bacteria</taxon>
        <taxon>Pseudomonadati</taxon>
        <taxon>Pseudomonadota</taxon>
        <taxon>Alphaproteobacteria</taxon>
        <taxon>Hyphomicrobiales</taxon>
        <taxon>Alsobacteraceae</taxon>
        <taxon>Alsobacter</taxon>
    </lineage>
</organism>
<dbReference type="InterPro" id="IPR032610">
    <property type="entry name" value="DUF2172"/>
</dbReference>
<protein>
    <submittedName>
        <fullName evidence="5">Peptidase M28</fullName>
    </submittedName>
</protein>
<dbReference type="GO" id="GO:0046872">
    <property type="term" value="F:metal ion binding"/>
    <property type="evidence" value="ECO:0007669"/>
    <property type="project" value="UniProtKB-KW"/>
</dbReference>
<feature type="binding site" evidence="1">
    <location>
        <position position="328"/>
    </location>
    <ligand>
        <name>Zn(2+)</name>
        <dbReference type="ChEBI" id="CHEBI:29105"/>
    </ligand>
</feature>
<feature type="binding site" evidence="1">
    <location>
        <position position="192"/>
    </location>
    <ligand>
        <name>Zn(2+)</name>
        <dbReference type="ChEBI" id="CHEBI:29105"/>
    </ligand>
</feature>
<proteinExistence type="predicted"/>